<dbReference type="AlphaFoldDB" id="A0A0L1JCS2"/>
<dbReference type="PRINTS" id="PR00412">
    <property type="entry name" value="EPOXHYDRLASE"/>
</dbReference>
<dbReference type="InterPro" id="IPR029058">
    <property type="entry name" value="AB_hydrolase_fold"/>
</dbReference>
<dbReference type="InterPro" id="IPR000639">
    <property type="entry name" value="Epox_hydrolase-like"/>
</dbReference>
<comment type="caution">
    <text evidence="4">The sequence shown here is derived from an EMBL/GenBank/DDBJ whole genome shotgun (WGS) entry which is preliminary data.</text>
</comment>
<evidence type="ECO:0000259" key="3">
    <source>
        <dbReference type="Pfam" id="PF00561"/>
    </source>
</evidence>
<gene>
    <name evidence="4" type="ORF">ANOM_001907</name>
</gene>
<evidence type="ECO:0000313" key="4">
    <source>
        <dbReference type="EMBL" id="KNG89535.1"/>
    </source>
</evidence>
<proteinExistence type="inferred from homology"/>
<dbReference type="GeneID" id="26803711"/>
<feature type="domain" description="AB hydrolase-1" evidence="3">
    <location>
        <begin position="54"/>
        <end position="322"/>
    </location>
</feature>
<keyword evidence="1 4" id="KW-0378">Hydrolase</keyword>
<dbReference type="Proteomes" id="UP000037505">
    <property type="component" value="Unassembled WGS sequence"/>
</dbReference>
<organism evidence="4 5">
    <name type="scientific">Aspergillus nomiae NRRL (strain ATCC 15546 / NRRL 13137 / CBS 260.88 / M93)</name>
    <dbReference type="NCBI Taxonomy" id="1509407"/>
    <lineage>
        <taxon>Eukaryota</taxon>
        <taxon>Fungi</taxon>
        <taxon>Dikarya</taxon>
        <taxon>Ascomycota</taxon>
        <taxon>Pezizomycotina</taxon>
        <taxon>Eurotiomycetes</taxon>
        <taxon>Eurotiomycetidae</taxon>
        <taxon>Eurotiales</taxon>
        <taxon>Aspergillaceae</taxon>
        <taxon>Aspergillus</taxon>
        <taxon>Aspergillus subgen. Circumdati</taxon>
    </lineage>
</organism>
<dbReference type="OrthoDB" id="408373at2759"/>
<dbReference type="STRING" id="1509407.A0A0L1JCS2"/>
<reference evidence="4 5" key="1">
    <citation type="submission" date="2014-06" db="EMBL/GenBank/DDBJ databases">
        <title>The Genome of the Aflatoxigenic Filamentous Fungus Aspergillus nomius.</title>
        <authorList>
            <person name="Moore M.G."/>
            <person name="Shannon B.M."/>
            <person name="Brian M.M."/>
        </authorList>
    </citation>
    <scope>NUCLEOTIDE SEQUENCE [LARGE SCALE GENOMIC DNA]</scope>
    <source>
        <strain evidence="4 5">NRRL 13137</strain>
    </source>
</reference>
<dbReference type="EMBL" id="JNOM01000029">
    <property type="protein sequence ID" value="KNG89535.1"/>
    <property type="molecule type" value="Genomic_DNA"/>
</dbReference>
<keyword evidence="5" id="KW-1185">Reference proteome</keyword>
<dbReference type="PRINTS" id="PR00111">
    <property type="entry name" value="ABHYDROLASE"/>
</dbReference>
<name>A0A0L1JCS2_ASPN3</name>
<dbReference type="SUPFAM" id="SSF53474">
    <property type="entry name" value="alpha/beta-Hydrolases"/>
    <property type="match status" value="1"/>
</dbReference>
<comment type="similarity">
    <text evidence="2">Belongs to the AB hydrolase superfamily. Epoxide hydrolase family.</text>
</comment>
<accession>A0A0L1JCS2</accession>
<evidence type="ECO:0000256" key="2">
    <source>
        <dbReference type="ARBA" id="ARBA00038334"/>
    </source>
</evidence>
<protein>
    <submittedName>
        <fullName evidence="4">Epoxide hydrolase</fullName>
    </submittedName>
</protein>
<dbReference type="PANTHER" id="PTHR43329">
    <property type="entry name" value="EPOXIDE HYDROLASE"/>
    <property type="match status" value="1"/>
</dbReference>
<evidence type="ECO:0000256" key="1">
    <source>
        <dbReference type="ARBA" id="ARBA00022801"/>
    </source>
</evidence>
<dbReference type="GO" id="GO:0016787">
    <property type="term" value="F:hydrolase activity"/>
    <property type="evidence" value="ECO:0007669"/>
    <property type="project" value="UniProtKB-KW"/>
</dbReference>
<dbReference type="Pfam" id="PF00561">
    <property type="entry name" value="Abhydrolase_1"/>
    <property type="match status" value="1"/>
</dbReference>
<dbReference type="RefSeq" id="XP_015410458.1">
    <property type="nucleotide sequence ID" value="XM_015547164.1"/>
</dbReference>
<dbReference type="InterPro" id="IPR000073">
    <property type="entry name" value="AB_hydrolase_1"/>
</dbReference>
<sequence length="346" mass="40308">MIVDKIHVTDDLRVERRFADINGKTYGYLYSEPDTGVSYRGTIFLVRETPESQILHGFPDLSMGWRYQIPMLRDMGLRVIAPDCLGYGRTDAPEDPHHYSHKRCANDIKELAFQLGISKIIVAGHDWGAALAYRVALWHPELVTHIITVCVPYAAPTRRYFRLKDMVEKIAPHFYYQLQFISGELDKYVQTKEDIKRFLSAMYGGRTPENEMAFDAELGILPDKLARVLPSELLSEEELEYYAEEFSRNGFHGPFNWYRTREINYREELAILNKHITAPVLFIQALRDTALPAHLGRGMTRTIPHMTFKQINTSHWALWEKPGEVNEIIAWWLEEVVFRDPRMFKL</sequence>
<dbReference type="Gene3D" id="3.40.50.1820">
    <property type="entry name" value="alpha/beta hydrolase"/>
    <property type="match status" value="1"/>
</dbReference>
<evidence type="ECO:0000313" key="5">
    <source>
        <dbReference type="Proteomes" id="UP000037505"/>
    </source>
</evidence>